<reference evidence="1 2" key="1">
    <citation type="submission" date="2024-05" db="EMBL/GenBank/DDBJ databases">
        <title>A high-quality chromosomal-level genome assembly of Topmouth culter (Culter alburnus).</title>
        <authorList>
            <person name="Zhao H."/>
        </authorList>
    </citation>
    <scope>NUCLEOTIDE SEQUENCE [LARGE SCALE GENOMIC DNA]</scope>
    <source>
        <strain evidence="1">CATC2023</strain>
        <tissue evidence="1">Muscle</tissue>
    </source>
</reference>
<name>A0AAW2A5L1_CULAL</name>
<dbReference type="AlphaFoldDB" id="A0AAW2A5L1"/>
<keyword evidence="2" id="KW-1185">Reference proteome</keyword>
<organism evidence="1 2">
    <name type="scientific">Culter alburnus</name>
    <name type="common">Topmouth culter</name>
    <dbReference type="NCBI Taxonomy" id="194366"/>
    <lineage>
        <taxon>Eukaryota</taxon>
        <taxon>Metazoa</taxon>
        <taxon>Chordata</taxon>
        <taxon>Craniata</taxon>
        <taxon>Vertebrata</taxon>
        <taxon>Euteleostomi</taxon>
        <taxon>Actinopterygii</taxon>
        <taxon>Neopterygii</taxon>
        <taxon>Teleostei</taxon>
        <taxon>Ostariophysi</taxon>
        <taxon>Cypriniformes</taxon>
        <taxon>Xenocyprididae</taxon>
        <taxon>Xenocypridinae</taxon>
        <taxon>Culter</taxon>
    </lineage>
</organism>
<accession>A0AAW2A5L1</accession>
<gene>
    <name evidence="1" type="ORF">ABG768_027213</name>
</gene>
<proteinExistence type="predicted"/>
<evidence type="ECO:0000313" key="1">
    <source>
        <dbReference type="EMBL" id="KAK9969001.1"/>
    </source>
</evidence>
<comment type="caution">
    <text evidence="1">The sequence shown here is derived from an EMBL/GenBank/DDBJ whole genome shotgun (WGS) entry which is preliminary data.</text>
</comment>
<dbReference type="EMBL" id="JAWDJR010000009">
    <property type="protein sequence ID" value="KAK9969001.1"/>
    <property type="molecule type" value="Genomic_DNA"/>
</dbReference>
<sequence length="67" mass="7616">SNHPAPAVTLYLQSPPSTSLQLRMEGRKTRIKPSGQPFTEGMERVKPNTLARHMAQILRRFCAQVER</sequence>
<protein>
    <submittedName>
        <fullName evidence="1">Uncharacterized protein</fullName>
    </submittedName>
</protein>
<dbReference type="Proteomes" id="UP001479290">
    <property type="component" value="Unassembled WGS sequence"/>
</dbReference>
<feature type="non-terminal residue" evidence="1">
    <location>
        <position position="67"/>
    </location>
</feature>
<evidence type="ECO:0000313" key="2">
    <source>
        <dbReference type="Proteomes" id="UP001479290"/>
    </source>
</evidence>
<feature type="non-terminal residue" evidence="1">
    <location>
        <position position="1"/>
    </location>
</feature>